<dbReference type="PANTHER" id="PTHR42724">
    <property type="entry name" value="TETRAACYLDISACCHARIDE 4'-KINASE"/>
    <property type="match status" value="1"/>
</dbReference>
<keyword evidence="14" id="KW-0472">Membrane</keyword>
<gene>
    <name evidence="13 15" type="primary">lpxK</name>
    <name evidence="15" type="ORF">QVZ41_12335</name>
</gene>
<comment type="function">
    <text evidence="1 13">Transfers the gamma-phosphate of ATP to the 4'-position of a tetraacyldisaccharide 1-phosphate intermediate (termed DS-1-P) to form tetraacyldisaccharide 1,4'-bis-phosphate (lipid IVA).</text>
</comment>
<dbReference type="NCBIfam" id="TIGR00682">
    <property type="entry name" value="lpxK"/>
    <property type="match status" value="1"/>
</dbReference>
<keyword evidence="8 13" id="KW-0547">Nucleotide-binding</keyword>
<comment type="catalytic activity">
    <reaction evidence="13">
        <text>a lipid A disaccharide + ATP = a lipid IVA + ADP + H(+)</text>
        <dbReference type="Rhea" id="RHEA:67840"/>
        <dbReference type="ChEBI" id="CHEBI:15378"/>
        <dbReference type="ChEBI" id="CHEBI:30616"/>
        <dbReference type="ChEBI" id="CHEBI:176343"/>
        <dbReference type="ChEBI" id="CHEBI:176425"/>
        <dbReference type="ChEBI" id="CHEBI:456216"/>
        <dbReference type="EC" id="2.7.1.130"/>
    </reaction>
</comment>
<dbReference type="GO" id="GO:0009029">
    <property type="term" value="F:lipid-A 4'-kinase activity"/>
    <property type="evidence" value="ECO:0007669"/>
    <property type="project" value="UniProtKB-EC"/>
</dbReference>
<evidence type="ECO:0000256" key="1">
    <source>
        <dbReference type="ARBA" id="ARBA00002274"/>
    </source>
</evidence>
<sequence length="335" mass="38373">MTILRILLLPFSILYGIIVSIRNLLYDCRILTSTSFDIPIITVGNLSVGGTGKTPQIEYLVRLLQDDSQVAVLSRGYKRKSEGFVLANENTTVEALGDEPFQYHQKFSKIDVAVNGDRVAGVKQLMILKPKTNLILLDDAYQHRRIKAGYQILLTSYSDLYYKDFMMPTGNLRELWWGKNRADVIVVTKCPSDLSKEDQEKITAKIHPSPSQKVFFSSIAYSPILKGYKEIKLKELQNQKIVLVTGIAKPSPLLSYLKNQEIQFEHLKFPDHHNFTVDEINKIQQKGKESIILTTEKDYVRLEKDIKKLLYIPIETVFLNNKTAFDKEVLAFVKR</sequence>
<dbReference type="Pfam" id="PF02606">
    <property type="entry name" value="LpxK"/>
    <property type="match status" value="1"/>
</dbReference>
<protein>
    <recommendedName>
        <fullName evidence="4 13">Tetraacyldisaccharide 4'-kinase</fullName>
        <ecNumber evidence="3 13">2.7.1.130</ecNumber>
    </recommendedName>
    <alternativeName>
        <fullName evidence="12 13">Lipid A 4'-kinase</fullName>
    </alternativeName>
</protein>
<evidence type="ECO:0000256" key="3">
    <source>
        <dbReference type="ARBA" id="ARBA00012071"/>
    </source>
</evidence>
<accession>A0ABT8VUG9</accession>
<keyword evidence="6 13" id="KW-0441">Lipid A biosynthesis</keyword>
<evidence type="ECO:0000256" key="7">
    <source>
        <dbReference type="ARBA" id="ARBA00022679"/>
    </source>
</evidence>
<keyword evidence="14" id="KW-1133">Transmembrane helix</keyword>
<dbReference type="Proteomes" id="UP001168642">
    <property type="component" value="Unassembled WGS sequence"/>
</dbReference>
<keyword evidence="5 13" id="KW-0444">Lipid biosynthesis</keyword>
<evidence type="ECO:0000313" key="16">
    <source>
        <dbReference type="Proteomes" id="UP001168642"/>
    </source>
</evidence>
<evidence type="ECO:0000256" key="14">
    <source>
        <dbReference type="SAM" id="Phobius"/>
    </source>
</evidence>
<keyword evidence="14" id="KW-0812">Transmembrane</keyword>
<keyword evidence="9 13" id="KW-0418">Kinase</keyword>
<dbReference type="HAMAP" id="MF_00409">
    <property type="entry name" value="LpxK"/>
    <property type="match status" value="1"/>
</dbReference>
<reference evidence="15" key="1">
    <citation type="submission" date="2023-07" db="EMBL/GenBank/DDBJ databases">
        <title>Wenyingzhuangia sp. chi5 genome sequencing and assembly.</title>
        <authorList>
            <person name="Park S."/>
        </authorList>
    </citation>
    <scope>NUCLEOTIDE SEQUENCE</scope>
    <source>
        <strain evidence="15">Chi5</strain>
    </source>
</reference>
<evidence type="ECO:0000256" key="8">
    <source>
        <dbReference type="ARBA" id="ARBA00022741"/>
    </source>
</evidence>
<dbReference type="InterPro" id="IPR003758">
    <property type="entry name" value="LpxK"/>
</dbReference>
<evidence type="ECO:0000256" key="9">
    <source>
        <dbReference type="ARBA" id="ARBA00022777"/>
    </source>
</evidence>
<evidence type="ECO:0000256" key="10">
    <source>
        <dbReference type="ARBA" id="ARBA00022840"/>
    </source>
</evidence>
<feature type="transmembrane region" description="Helical" evidence="14">
    <location>
        <begin position="6"/>
        <end position="25"/>
    </location>
</feature>
<dbReference type="SUPFAM" id="SSF52540">
    <property type="entry name" value="P-loop containing nucleoside triphosphate hydrolases"/>
    <property type="match status" value="1"/>
</dbReference>
<evidence type="ECO:0000256" key="11">
    <source>
        <dbReference type="ARBA" id="ARBA00023098"/>
    </source>
</evidence>
<keyword evidence="11 13" id="KW-0443">Lipid metabolism</keyword>
<name>A0ABT8VUG9_9FLAO</name>
<keyword evidence="16" id="KW-1185">Reference proteome</keyword>
<evidence type="ECO:0000256" key="13">
    <source>
        <dbReference type="HAMAP-Rule" id="MF_00409"/>
    </source>
</evidence>
<comment type="similarity">
    <text evidence="13">Belongs to the LpxK family.</text>
</comment>
<dbReference type="PANTHER" id="PTHR42724:SF1">
    <property type="entry name" value="TETRAACYLDISACCHARIDE 4'-KINASE, MITOCHONDRIAL-RELATED"/>
    <property type="match status" value="1"/>
</dbReference>
<evidence type="ECO:0000256" key="12">
    <source>
        <dbReference type="ARBA" id="ARBA00029757"/>
    </source>
</evidence>
<comment type="caution">
    <text evidence="15">The sequence shown here is derived from an EMBL/GenBank/DDBJ whole genome shotgun (WGS) entry which is preliminary data.</text>
</comment>
<feature type="binding site" evidence="13">
    <location>
        <begin position="47"/>
        <end position="54"/>
    </location>
    <ligand>
        <name>ATP</name>
        <dbReference type="ChEBI" id="CHEBI:30616"/>
    </ligand>
</feature>
<organism evidence="15 16">
    <name type="scientific">Wenyingzhuangia gilva</name>
    <dbReference type="NCBI Taxonomy" id="3057677"/>
    <lineage>
        <taxon>Bacteria</taxon>
        <taxon>Pseudomonadati</taxon>
        <taxon>Bacteroidota</taxon>
        <taxon>Flavobacteriia</taxon>
        <taxon>Flavobacteriales</taxon>
        <taxon>Flavobacteriaceae</taxon>
        <taxon>Wenyingzhuangia</taxon>
    </lineage>
</organism>
<proteinExistence type="inferred from homology"/>
<evidence type="ECO:0000313" key="15">
    <source>
        <dbReference type="EMBL" id="MDO3695629.1"/>
    </source>
</evidence>
<dbReference type="EC" id="2.7.1.130" evidence="3 13"/>
<dbReference type="EMBL" id="JAUMIT010000006">
    <property type="protein sequence ID" value="MDO3695629.1"/>
    <property type="molecule type" value="Genomic_DNA"/>
</dbReference>
<evidence type="ECO:0000256" key="5">
    <source>
        <dbReference type="ARBA" id="ARBA00022516"/>
    </source>
</evidence>
<dbReference type="InterPro" id="IPR027417">
    <property type="entry name" value="P-loop_NTPase"/>
</dbReference>
<keyword evidence="7 13" id="KW-0808">Transferase</keyword>
<keyword evidence="10 13" id="KW-0067">ATP-binding</keyword>
<comment type="pathway">
    <text evidence="2 13">Glycolipid biosynthesis; lipid IV(A) biosynthesis; lipid IV(A) from (3R)-3-hydroxytetradecanoyl-[acyl-carrier-protein] and UDP-N-acetyl-alpha-D-glucosamine: step 6/6.</text>
</comment>
<evidence type="ECO:0000256" key="4">
    <source>
        <dbReference type="ARBA" id="ARBA00016436"/>
    </source>
</evidence>
<evidence type="ECO:0000256" key="2">
    <source>
        <dbReference type="ARBA" id="ARBA00004870"/>
    </source>
</evidence>
<evidence type="ECO:0000256" key="6">
    <source>
        <dbReference type="ARBA" id="ARBA00022556"/>
    </source>
</evidence>